<protein>
    <submittedName>
        <fullName evidence="2">Uncharacterized protein</fullName>
    </submittedName>
</protein>
<proteinExistence type="predicted"/>
<keyword evidence="1" id="KW-1133">Transmembrane helix</keyword>
<comment type="caution">
    <text evidence="2">The sequence shown here is derived from an EMBL/GenBank/DDBJ whole genome shotgun (WGS) entry which is preliminary data.</text>
</comment>
<keyword evidence="3" id="KW-1185">Reference proteome</keyword>
<sequence length="90" mass="10574">MKIFRYTQMNYFELLKEKWWIHLLLLVILVLVIISSIEKSRILSIIFATGFAFLNLSLLSLENGRLFINDYPMLRGYAIVVLFGLLMSIM</sequence>
<evidence type="ECO:0000313" key="2">
    <source>
        <dbReference type="EMBL" id="MEY8443548.1"/>
    </source>
</evidence>
<keyword evidence="1" id="KW-0812">Transmembrane</keyword>
<dbReference type="RefSeq" id="WP_369948197.1">
    <property type="nucleotide sequence ID" value="NZ_JBCLSH010000011.1"/>
</dbReference>
<feature type="transmembrane region" description="Helical" evidence="1">
    <location>
        <begin position="20"/>
        <end position="37"/>
    </location>
</feature>
<accession>A0ABV4D1W4</accession>
<name>A0ABV4D1W4_9LACT</name>
<feature type="transmembrane region" description="Helical" evidence="1">
    <location>
        <begin position="43"/>
        <end position="61"/>
    </location>
</feature>
<reference evidence="2 3" key="1">
    <citation type="submission" date="2024-03" db="EMBL/GenBank/DDBJ databases">
        <title>Mouse gut bacterial collection (mGBC) of GemPharmatech.</title>
        <authorList>
            <person name="He Y."/>
            <person name="Dong L."/>
            <person name="Wu D."/>
            <person name="Gao X."/>
            <person name="Lin Z."/>
        </authorList>
    </citation>
    <scope>NUCLEOTIDE SEQUENCE [LARGE SCALE GENOMIC DNA]</scope>
    <source>
        <strain evidence="2 3">61-15</strain>
    </source>
</reference>
<evidence type="ECO:0000313" key="3">
    <source>
        <dbReference type="Proteomes" id="UP001565283"/>
    </source>
</evidence>
<evidence type="ECO:0000256" key="1">
    <source>
        <dbReference type="SAM" id="Phobius"/>
    </source>
</evidence>
<keyword evidence="1" id="KW-0472">Membrane</keyword>
<dbReference type="EMBL" id="JBCLSH010000011">
    <property type="protein sequence ID" value="MEY8443548.1"/>
    <property type="molecule type" value="Genomic_DNA"/>
</dbReference>
<dbReference type="Proteomes" id="UP001565283">
    <property type="component" value="Unassembled WGS sequence"/>
</dbReference>
<organism evidence="2 3">
    <name type="scientific">Lactococcus ileimucosae</name>
    <dbReference type="NCBI Taxonomy" id="2941329"/>
    <lineage>
        <taxon>Bacteria</taxon>
        <taxon>Bacillati</taxon>
        <taxon>Bacillota</taxon>
        <taxon>Bacilli</taxon>
        <taxon>Lactobacillales</taxon>
        <taxon>Streptococcaceae</taxon>
        <taxon>Lactococcus</taxon>
    </lineage>
</organism>
<gene>
    <name evidence="2" type="ORF">AALA52_04725</name>
</gene>
<feature type="transmembrane region" description="Helical" evidence="1">
    <location>
        <begin position="73"/>
        <end position="89"/>
    </location>
</feature>